<comment type="caution">
    <text evidence="2">The sequence shown here is derived from an EMBL/GenBank/DDBJ whole genome shotgun (WGS) entry which is preliminary data.</text>
</comment>
<proteinExistence type="predicted"/>
<feature type="compositionally biased region" description="Pro residues" evidence="1">
    <location>
        <begin position="89"/>
        <end position="102"/>
    </location>
</feature>
<gene>
    <name evidence="2" type="ORF">Agub_g15751</name>
</gene>
<dbReference type="EMBL" id="BMAR01000084">
    <property type="protein sequence ID" value="GFR53050.1"/>
    <property type="molecule type" value="Genomic_DNA"/>
</dbReference>
<feature type="region of interest" description="Disordered" evidence="1">
    <location>
        <begin position="60"/>
        <end position="144"/>
    </location>
</feature>
<keyword evidence="3" id="KW-1185">Reference proteome</keyword>
<feature type="non-terminal residue" evidence="2">
    <location>
        <position position="278"/>
    </location>
</feature>
<organism evidence="2 3">
    <name type="scientific">Astrephomene gubernaculifera</name>
    <dbReference type="NCBI Taxonomy" id="47775"/>
    <lineage>
        <taxon>Eukaryota</taxon>
        <taxon>Viridiplantae</taxon>
        <taxon>Chlorophyta</taxon>
        <taxon>core chlorophytes</taxon>
        <taxon>Chlorophyceae</taxon>
        <taxon>CS clade</taxon>
        <taxon>Chlamydomonadales</taxon>
        <taxon>Astrephomenaceae</taxon>
        <taxon>Astrephomene</taxon>
    </lineage>
</organism>
<evidence type="ECO:0000256" key="1">
    <source>
        <dbReference type="SAM" id="MobiDB-lite"/>
    </source>
</evidence>
<reference evidence="2 3" key="1">
    <citation type="journal article" date="2021" name="Sci. Rep.">
        <title>Genome sequencing of the multicellular alga Astrephomene provides insights into convergent evolution of germ-soma differentiation.</title>
        <authorList>
            <person name="Yamashita S."/>
            <person name="Yamamoto K."/>
            <person name="Matsuzaki R."/>
            <person name="Suzuki S."/>
            <person name="Yamaguchi H."/>
            <person name="Hirooka S."/>
            <person name="Minakuchi Y."/>
            <person name="Miyagishima S."/>
            <person name="Kawachi M."/>
            <person name="Toyoda A."/>
            <person name="Nozaki H."/>
        </authorList>
    </citation>
    <scope>NUCLEOTIDE SEQUENCE [LARGE SCALE GENOMIC DNA]</scope>
    <source>
        <strain evidence="2 3">NIES-4017</strain>
    </source>
</reference>
<dbReference type="AlphaFoldDB" id="A0AAD3E3K2"/>
<feature type="region of interest" description="Disordered" evidence="1">
    <location>
        <begin position="161"/>
        <end position="243"/>
    </location>
</feature>
<sequence>MELCPPPKGDAASGGFLQHAQTLLQEMALVSERLEGLLGEQGNPTAASRRTTNTAHIQSNHALTESNASPIPLAPATSAAPAPAATKSQPPPPPPPLPPPLVPALAASRGAKSSSPAVTPRKANNGAASASPTITPRKAGSKASGLEQAFALVASIPSAAAGVAPTPQPPPSPGPAATMATGDGDGGVGRMESLGANGSGAGADDDDVSTADNSGGSSVRLSRMGSGPSLPPRPPMSSAPSAGLQHLMDRLGTGAMLVRERETEGRNAADAVAAAATA</sequence>
<feature type="compositionally biased region" description="Low complexity" evidence="1">
    <location>
        <begin position="210"/>
        <end position="228"/>
    </location>
</feature>
<feature type="compositionally biased region" description="Low complexity" evidence="1">
    <location>
        <begin position="68"/>
        <end position="88"/>
    </location>
</feature>
<dbReference type="Proteomes" id="UP001054857">
    <property type="component" value="Unassembled WGS sequence"/>
</dbReference>
<evidence type="ECO:0000313" key="2">
    <source>
        <dbReference type="EMBL" id="GFR53050.1"/>
    </source>
</evidence>
<accession>A0AAD3E3K2</accession>
<name>A0AAD3E3K2_9CHLO</name>
<protein>
    <submittedName>
        <fullName evidence="2">Uncharacterized protein</fullName>
    </submittedName>
</protein>
<evidence type="ECO:0000313" key="3">
    <source>
        <dbReference type="Proteomes" id="UP001054857"/>
    </source>
</evidence>